<evidence type="ECO:0000259" key="2">
    <source>
        <dbReference type="Pfam" id="PF00561"/>
    </source>
</evidence>
<organism evidence="3 4">
    <name type="scientific">Clostridium paridis</name>
    <dbReference type="NCBI Taxonomy" id="2803863"/>
    <lineage>
        <taxon>Bacteria</taxon>
        <taxon>Bacillati</taxon>
        <taxon>Bacillota</taxon>
        <taxon>Clostridia</taxon>
        <taxon>Eubacteriales</taxon>
        <taxon>Clostridiaceae</taxon>
        <taxon>Clostridium</taxon>
    </lineage>
</organism>
<dbReference type="PANTHER" id="PTHR43798:SF31">
    <property type="entry name" value="AB HYDROLASE SUPERFAMILY PROTEIN YCLE"/>
    <property type="match status" value="1"/>
</dbReference>
<dbReference type="EMBL" id="JAESWA010000022">
    <property type="protein sequence ID" value="MBL4932242.1"/>
    <property type="molecule type" value="Genomic_DNA"/>
</dbReference>
<dbReference type="GO" id="GO:0016787">
    <property type="term" value="F:hydrolase activity"/>
    <property type="evidence" value="ECO:0007669"/>
    <property type="project" value="UniProtKB-KW"/>
</dbReference>
<dbReference type="GO" id="GO:0016020">
    <property type="term" value="C:membrane"/>
    <property type="evidence" value="ECO:0007669"/>
    <property type="project" value="TreeGrafter"/>
</dbReference>
<dbReference type="Proteomes" id="UP000623681">
    <property type="component" value="Unassembled WGS sequence"/>
</dbReference>
<evidence type="ECO:0000256" key="1">
    <source>
        <dbReference type="ARBA" id="ARBA00022801"/>
    </source>
</evidence>
<feature type="domain" description="AB hydrolase-1" evidence="2">
    <location>
        <begin position="57"/>
        <end position="100"/>
    </location>
</feature>
<evidence type="ECO:0000313" key="4">
    <source>
        <dbReference type="Proteomes" id="UP000623681"/>
    </source>
</evidence>
<protein>
    <submittedName>
        <fullName evidence="3">Alpha/beta hydrolase</fullName>
    </submittedName>
</protein>
<dbReference type="SUPFAM" id="SSF53474">
    <property type="entry name" value="alpha/beta-Hydrolases"/>
    <property type="match status" value="1"/>
</dbReference>
<dbReference type="InterPro" id="IPR029058">
    <property type="entry name" value="AB_hydrolase_fold"/>
</dbReference>
<comment type="caution">
    <text evidence="3">The sequence shown here is derived from an EMBL/GenBank/DDBJ whole genome shotgun (WGS) entry which is preliminary data.</text>
</comment>
<dbReference type="PANTHER" id="PTHR43798">
    <property type="entry name" value="MONOACYLGLYCEROL LIPASE"/>
    <property type="match status" value="1"/>
</dbReference>
<evidence type="ECO:0000313" key="3">
    <source>
        <dbReference type="EMBL" id="MBL4932242.1"/>
    </source>
</evidence>
<dbReference type="AlphaFoldDB" id="A0A937FHR9"/>
<dbReference type="InterPro" id="IPR050266">
    <property type="entry name" value="AB_hydrolase_sf"/>
</dbReference>
<accession>A0A937FHR9</accession>
<name>A0A937FHR9_9CLOT</name>
<proteinExistence type="predicted"/>
<reference evidence="3" key="1">
    <citation type="submission" date="2021-01" db="EMBL/GenBank/DDBJ databases">
        <title>Genome public.</title>
        <authorList>
            <person name="Liu C."/>
            <person name="Sun Q."/>
        </authorList>
    </citation>
    <scope>NUCLEOTIDE SEQUENCE</scope>
    <source>
        <strain evidence="3">YIM B02565</strain>
    </source>
</reference>
<keyword evidence="4" id="KW-1185">Reference proteome</keyword>
<keyword evidence="1 3" id="KW-0378">Hydrolase</keyword>
<dbReference type="Gene3D" id="3.40.50.1820">
    <property type="entry name" value="alpha/beta hydrolase"/>
    <property type="match status" value="1"/>
</dbReference>
<dbReference type="Pfam" id="PF00561">
    <property type="entry name" value="Abhydrolase_1"/>
    <property type="match status" value="1"/>
</dbReference>
<dbReference type="InterPro" id="IPR000073">
    <property type="entry name" value="AB_hydrolase_1"/>
</dbReference>
<sequence>MDRLRRYGVNPYNIAVIHGGPGAPGEVAPIAKELSDEYGILEPFQTEESIDRQILELKNILDKNASFPITLIGHSWGAWLSYIFAAKYPKLVKKLIIIGSGCYEAKYLSIMNDKRVNRLTKEENVKVESLFKTLNDINSKDKKEVLEEFGKLMSKSDSFSPIVIENEAIDFYPEVFKKCMDDINNIRNNGELLNMGYRIKCPVVAIHGEYDSHPYEGVKEPLSKVIEDFKFILLDKCGHSPWNETFAKGKFYEIIRREI</sequence>
<dbReference type="RefSeq" id="WP_202767610.1">
    <property type="nucleotide sequence ID" value="NZ_JAESWA010000022.1"/>
</dbReference>
<gene>
    <name evidence="3" type="ORF">JK634_10525</name>
</gene>